<evidence type="ECO:0000256" key="2">
    <source>
        <dbReference type="PROSITE-ProRule" id="PRU00850"/>
    </source>
</evidence>
<dbReference type="GO" id="GO:0003700">
    <property type="term" value="F:DNA-binding transcription factor activity"/>
    <property type="evidence" value="ECO:0007669"/>
    <property type="project" value="UniProtKB-UniRule"/>
</dbReference>
<dbReference type="InterPro" id="IPR008967">
    <property type="entry name" value="p53-like_TF_DNA-bd_sf"/>
</dbReference>
<feature type="domain" description="NDT80" evidence="4">
    <location>
        <begin position="1"/>
        <end position="165"/>
    </location>
</feature>
<feature type="DNA-binding region" description="NDT80" evidence="2">
    <location>
        <begin position="1"/>
        <end position="165"/>
    </location>
</feature>
<dbReference type="PANTHER" id="PTHR35144">
    <property type="entry name" value="MEIOSIS-SPECIFIC TRANSCRIPTION FACTOR NDT80"/>
    <property type="match status" value="1"/>
</dbReference>
<dbReference type="GO" id="GO:0045944">
    <property type="term" value="P:positive regulation of transcription by RNA polymerase II"/>
    <property type="evidence" value="ECO:0007669"/>
    <property type="project" value="TreeGrafter"/>
</dbReference>
<dbReference type="InterPro" id="IPR052605">
    <property type="entry name" value="Fungal_trans_regulator"/>
</dbReference>
<dbReference type="Pfam" id="PF05224">
    <property type="entry name" value="NDT80_PhoG"/>
    <property type="match status" value="1"/>
</dbReference>
<dbReference type="GO" id="GO:0051321">
    <property type="term" value="P:meiotic cell cycle"/>
    <property type="evidence" value="ECO:0007669"/>
    <property type="project" value="TreeGrafter"/>
</dbReference>
<keyword evidence="6" id="KW-1185">Reference proteome</keyword>
<keyword evidence="1 2" id="KW-0238">DNA-binding</keyword>
<dbReference type="PANTHER" id="PTHR35144:SF2">
    <property type="entry name" value="MEIOSIS-SPECIFIC TRANSCRIPTION FACTOR NDT80"/>
    <property type="match status" value="1"/>
</dbReference>
<dbReference type="Proteomes" id="UP000250266">
    <property type="component" value="Unassembled WGS sequence"/>
</dbReference>
<dbReference type="Gene3D" id="2.60.40.1390">
    <property type="entry name" value="NDT80 DNA-binding domain"/>
    <property type="match status" value="1"/>
</dbReference>
<evidence type="ECO:0000256" key="1">
    <source>
        <dbReference type="ARBA" id="ARBA00023125"/>
    </source>
</evidence>
<dbReference type="InterPro" id="IPR037141">
    <property type="entry name" value="NDT80_DNA-bd_dom_sf"/>
</dbReference>
<evidence type="ECO:0000259" key="4">
    <source>
        <dbReference type="PROSITE" id="PS51517"/>
    </source>
</evidence>
<sequence length="165" mass="18715">MQVSYSLNPHIPNRRLYLNRGSKQPEQIQSIAILLSAVVASLGKPIKLTQHTPKREKGPQLPIKKELLSPTPPRKSQHKHAYSMASYQYTASTASPCLPLQYDGKQIQHFSLAGHAPATHQHTFKRIQFKSAIANNGKRHGRQQYYHLVVKLWANIQNPQDQQPT</sequence>
<feature type="compositionally biased region" description="Basic and acidic residues" evidence="3">
    <location>
        <begin position="53"/>
        <end position="67"/>
    </location>
</feature>
<dbReference type="SUPFAM" id="SSF49417">
    <property type="entry name" value="p53-like transcription factors"/>
    <property type="match status" value="1"/>
</dbReference>
<evidence type="ECO:0000256" key="3">
    <source>
        <dbReference type="SAM" id="MobiDB-lite"/>
    </source>
</evidence>
<dbReference type="PROSITE" id="PS51517">
    <property type="entry name" value="NDT80"/>
    <property type="match status" value="1"/>
</dbReference>
<gene>
    <name evidence="5" type="ORF">K432DRAFT_470923</name>
</gene>
<evidence type="ECO:0000313" key="6">
    <source>
        <dbReference type="Proteomes" id="UP000250266"/>
    </source>
</evidence>
<reference evidence="5 6" key="1">
    <citation type="journal article" date="2016" name="Nat. Commun.">
        <title>Ectomycorrhizal ecology is imprinted in the genome of the dominant symbiotic fungus Cenococcum geophilum.</title>
        <authorList>
            <consortium name="DOE Joint Genome Institute"/>
            <person name="Peter M."/>
            <person name="Kohler A."/>
            <person name="Ohm R.A."/>
            <person name="Kuo A."/>
            <person name="Krutzmann J."/>
            <person name="Morin E."/>
            <person name="Arend M."/>
            <person name="Barry K.W."/>
            <person name="Binder M."/>
            <person name="Choi C."/>
            <person name="Clum A."/>
            <person name="Copeland A."/>
            <person name="Grisel N."/>
            <person name="Haridas S."/>
            <person name="Kipfer T."/>
            <person name="LaButti K."/>
            <person name="Lindquist E."/>
            <person name="Lipzen A."/>
            <person name="Maire R."/>
            <person name="Meier B."/>
            <person name="Mihaltcheva S."/>
            <person name="Molinier V."/>
            <person name="Murat C."/>
            <person name="Poggeler S."/>
            <person name="Quandt C.A."/>
            <person name="Sperisen C."/>
            <person name="Tritt A."/>
            <person name="Tisserant E."/>
            <person name="Crous P.W."/>
            <person name="Henrissat B."/>
            <person name="Nehls U."/>
            <person name="Egli S."/>
            <person name="Spatafora J.W."/>
            <person name="Grigoriev I.V."/>
            <person name="Martin F.M."/>
        </authorList>
    </citation>
    <scope>NUCLEOTIDE SEQUENCE [LARGE SCALE GENOMIC DNA]</scope>
    <source>
        <strain evidence="5 6">CBS 459.81</strain>
    </source>
</reference>
<dbReference type="AlphaFoldDB" id="A0A8E2DYR1"/>
<dbReference type="InterPro" id="IPR024061">
    <property type="entry name" value="NDT80_DNA-bd_dom"/>
</dbReference>
<dbReference type="GO" id="GO:0003677">
    <property type="term" value="F:DNA binding"/>
    <property type="evidence" value="ECO:0007669"/>
    <property type="project" value="UniProtKB-KW"/>
</dbReference>
<evidence type="ECO:0000313" key="5">
    <source>
        <dbReference type="EMBL" id="OCK74123.1"/>
    </source>
</evidence>
<dbReference type="EMBL" id="KV745553">
    <property type="protein sequence ID" value="OCK74123.1"/>
    <property type="molecule type" value="Genomic_DNA"/>
</dbReference>
<protein>
    <submittedName>
        <fullName evidence="5">p53-like transcription factor</fullName>
    </submittedName>
</protein>
<dbReference type="GO" id="GO:0000228">
    <property type="term" value="C:nuclear chromosome"/>
    <property type="evidence" value="ECO:0007669"/>
    <property type="project" value="TreeGrafter"/>
</dbReference>
<accession>A0A8E2DYR1</accession>
<feature type="region of interest" description="Disordered" evidence="3">
    <location>
        <begin position="49"/>
        <end position="77"/>
    </location>
</feature>
<proteinExistence type="predicted"/>
<organism evidence="5 6">
    <name type="scientific">Lepidopterella palustris CBS 459.81</name>
    <dbReference type="NCBI Taxonomy" id="1314670"/>
    <lineage>
        <taxon>Eukaryota</taxon>
        <taxon>Fungi</taxon>
        <taxon>Dikarya</taxon>
        <taxon>Ascomycota</taxon>
        <taxon>Pezizomycotina</taxon>
        <taxon>Dothideomycetes</taxon>
        <taxon>Pleosporomycetidae</taxon>
        <taxon>Mytilinidiales</taxon>
        <taxon>Argynnaceae</taxon>
        <taxon>Lepidopterella</taxon>
    </lineage>
</organism>
<dbReference type="OrthoDB" id="2288358at2759"/>
<name>A0A8E2DYR1_9PEZI</name>